<name>A0AAF0Y7X6_9TREE</name>
<dbReference type="GeneID" id="87808453"/>
<gene>
    <name evidence="14" type="primary">CYB5_1</name>
    <name evidence="14" type="ORF">LOC62_04G005224</name>
</gene>
<evidence type="ECO:0000256" key="1">
    <source>
        <dbReference type="ARBA" id="ARBA00004131"/>
    </source>
</evidence>
<dbReference type="Proteomes" id="UP000827549">
    <property type="component" value="Chromosome 4"/>
</dbReference>
<evidence type="ECO:0000256" key="7">
    <source>
        <dbReference type="ARBA" id="ARBA00022848"/>
    </source>
</evidence>
<evidence type="ECO:0000256" key="10">
    <source>
        <dbReference type="ARBA" id="ARBA00023136"/>
    </source>
</evidence>
<keyword evidence="3" id="KW-0349">Heme</keyword>
<feature type="domain" description="Cytochrome b5 heme-binding" evidence="13">
    <location>
        <begin position="7"/>
        <end position="79"/>
    </location>
</feature>
<keyword evidence="5" id="KW-0479">Metal-binding</keyword>
<dbReference type="PROSITE" id="PS00191">
    <property type="entry name" value="CYTOCHROME_B5_1"/>
    <property type="match status" value="1"/>
</dbReference>
<evidence type="ECO:0000256" key="2">
    <source>
        <dbReference type="ARBA" id="ARBA00022448"/>
    </source>
</evidence>
<dbReference type="InterPro" id="IPR001199">
    <property type="entry name" value="Cyt_B5-like_heme/steroid-bd"/>
</dbReference>
<evidence type="ECO:0000256" key="12">
    <source>
        <dbReference type="ARBA" id="ARBA00038168"/>
    </source>
</evidence>
<organism evidence="14 15">
    <name type="scientific">Vanrija pseudolonga</name>
    <dbReference type="NCBI Taxonomy" id="143232"/>
    <lineage>
        <taxon>Eukaryota</taxon>
        <taxon>Fungi</taxon>
        <taxon>Dikarya</taxon>
        <taxon>Basidiomycota</taxon>
        <taxon>Agaricomycotina</taxon>
        <taxon>Tremellomycetes</taxon>
        <taxon>Trichosporonales</taxon>
        <taxon>Trichosporonaceae</taxon>
        <taxon>Vanrija</taxon>
    </lineage>
</organism>
<dbReference type="Pfam" id="PF00173">
    <property type="entry name" value="Cyt-b5"/>
    <property type="match status" value="1"/>
</dbReference>
<dbReference type="PRINTS" id="PR00363">
    <property type="entry name" value="CYTOCHROMEB5"/>
</dbReference>
<evidence type="ECO:0000256" key="5">
    <source>
        <dbReference type="ARBA" id="ARBA00022723"/>
    </source>
</evidence>
<evidence type="ECO:0000256" key="11">
    <source>
        <dbReference type="ARBA" id="ARBA00037877"/>
    </source>
</evidence>
<keyword evidence="6" id="KW-0256">Endoplasmic reticulum</keyword>
<proteinExistence type="inferred from homology"/>
<evidence type="ECO:0000313" key="14">
    <source>
        <dbReference type="EMBL" id="WOO81700.1"/>
    </source>
</evidence>
<dbReference type="SUPFAM" id="SSF55856">
    <property type="entry name" value="Cytochrome b5-like heme/steroid binding domain"/>
    <property type="match status" value="1"/>
</dbReference>
<dbReference type="AlphaFoldDB" id="A0AAF0Y7X6"/>
<dbReference type="SMART" id="SM01117">
    <property type="entry name" value="Cyt-b5"/>
    <property type="match status" value="1"/>
</dbReference>
<keyword evidence="2" id="KW-0813">Transport</keyword>
<evidence type="ECO:0000256" key="3">
    <source>
        <dbReference type="ARBA" id="ARBA00022617"/>
    </source>
</evidence>
<dbReference type="PANTHER" id="PTHR19359:SF150">
    <property type="entry name" value="CYTOCHROME B5"/>
    <property type="match status" value="1"/>
</dbReference>
<comment type="similarity">
    <text evidence="12">Belongs to the cytochrome b5 family.</text>
</comment>
<keyword evidence="4" id="KW-0812">Transmembrane</keyword>
<evidence type="ECO:0000256" key="4">
    <source>
        <dbReference type="ARBA" id="ARBA00022692"/>
    </source>
</evidence>
<keyword evidence="8" id="KW-0249">Electron transport</keyword>
<dbReference type="GO" id="GO:0020037">
    <property type="term" value="F:heme binding"/>
    <property type="evidence" value="ECO:0007669"/>
    <property type="project" value="InterPro"/>
</dbReference>
<keyword evidence="15" id="KW-1185">Reference proteome</keyword>
<keyword evidence="10" id="KW-0472">Membrane</keyword>
<comment type="subcellular location">
    <subcellularLocation>
        <location evidence="1">Endoplasmic reticulum membrane</location>
        <topology evidence="1">Single-pass membrane protein</topology>
        <orientation evidence="1">Cytoplasmic side</orientation>
    </subcellularLocation>
    <subcellularLocation>
        <location evidence="11">Microsome membrane</location>
        <topology evidence="11">Single-pass membrane protein</topology>
        <orientation evidence="11">Cytoplasmic side</orientation>
    </subcellularLocation>
</comment>
<dbReference type="RefSeq" id="XP_062627732.1">
    <property type="nucleotide sequence ID" value="XM_062771748.1"/>
</dbReference>
<dbReference type="Gene3D" id="3.10.120.10">
    <property type="entry name" value="Cytochrome b5-like heme/steroid binding domain"/>
    <property type="match status" value="1"/>
</dbReference>
<dbReference type="InterPro" id="IPR018506">
    <property type="entry name" value="Cyt_B5_heme-BS"/>
</dbReference>
<protein>
    <submittedName>
        <fullName evidence="14">Cytochrome b5</fullName>
    </submittedName>
</protein>
<sequence>MTLLKQFTISELSQLAHKSNLHLLIHGKVYDVHDFVHEHPGGDLVLLGEGGRDATKAWDDVQHSDEARELMKDYLAHLLYATSVAPDEAHSVW</sequence>
<keyword evidence="9" id="KW-0408">Iron</keyword>
<evidence type="ECO:0000256" key="6">
    <source>
        <dbReference type="ARBA" id="ARBA00022824"/>
    </source>
</evidence>
<accession>A0AAF0Y7X6</accession>
<keyword evidence="7" id="KW-0492">Microsome</keyword>
<dbReference type="GO" id="GO:0046872">
    <property type="term" value="F:metal ion binding"/>
    <property type="evidence" value="ECO:0007669"/>
    <property type="project" value="UniProtKB-KW"/>
</dbReference>
<evidence type="ECO:0000259" key="13">
    <source>
        <dbReference type="SMART" id="SM01117"/>
    </source>
</evidence>
<dbReference type="InterPro" id="IPR050668">
    <property type="entry name" value="Cytochrome_b5"/>
</dbReference>
<evidence type="ECO:0000256" key="9">
    <source>
        <dbReference type="ARBA" id="ARBA00023004"/>
    </source>
</evidence>
<dbReference type="GO" id="GO:0005789">
    <property type="term" value="C:endoplasmic reticulum membrane"/>
    <property type="evidence" value="ECO:0007669"/>
    <property type="project" value="UniProtKB-SubCell"/>
</dbReference>
<evidence type="ECO:0000256" key="8">
    <source>
        <dbReference type="ARBA" id="ARBA00022982"/>
    </source>
</evidence>
<dbReference type="EMBL" id="CP086717">
    <property type="protein sequence ID" value="WOO81700.1"/>
    <property type="molecule type" value="Genomic_DNA"/>
</dbReference>
<evidence type="ECO:0000313" key="15">
    <source>
        <dbReference type="Proteomes" id="UP000827549"/>
    </source>
</evidence>
<dbReference type="PANTHER" id="PTHR19359">
    <property type="entry name" value="CYTOCHROME B5"/>
    <property type="match status" value="1"/>
</dbReference>
<reference evidence="14" key="1">
    <citation type="submission" date="2023-10" db="EMBL/GenBank/DDBJ databases">
        <authorList>
            <person name="Noh H."/>
        </authorList>
    </citation>
    <scope>NUCLEOTIDE SEQUENCE</scope>
    <source>
        <strain evidence="14">DUCC4014</strain>
    </source>
</reference>
<dbReference type="InterPro" id="IPR036400">
    <property type="entry name" value="Cyt_B5-like_heme/steroid_sf"/>
</dbReference>